<feature type="transmembrane region" description="Helical" evidence="1">
    <location>
        <begin position="119"/>
        <end position="140"/>
    </location>
</feature>
<feature type="transmembrane region" description="Helical" evidence="1">
    <location>
        <begin position="288"/>
        <end position="306"/>
    </location>
</feature>
<dbReference type="EMBL" id="CP120682">
    <property type="protein sequence ID" value="WKN40164.1"/>
    <property type="molecule type" value="Genomic_DNA"/>
</dbReference>
<reference evidence="2" key="1">
    <citation type="journal article" date="2023" name="Comput. Struct. Biotechnol. J.">
        <title>Discovery of a novel marine Bacteroidetes with a rich repertoire of carbohydrate-active enzymes.</title>
        <authorList>
            <person name="Chen B."/>
            <person name="Liu G."/>
            <person name="Chen Q."/>
            <person name="Wang H."/>
            <person name="Liu L."/>
            <person name="Tang K."/>
        </authorList>
    </citation>
    <scope>NUCLEOTIDE SEQUENCE</scope>
    <source>
        <strain evidence="2">TK19036</strain>
    </source>
</reference>
<feature type="transmembrane region" description="Helical" evidence="1">
    <location>
        <begin position="257"/>
        <end position="276"/>
    </location>
</feature>
<keyword evidence="1" id="KW-0472">Membrane</keyword>
<evidence type="ECO:0000313" key="2">
    <source>
        <dbReference type="EMBL" id="WKN40164.1"/>
    </source>
</evidence>
<feature type="transmembrane region" description="Helical" evidence="1">
    <location>
        <begin position="500"/>
        <end position="518"/>
    </location>
</feature>
<name>A0AA49JK87_9BACT</name>
<keyword evidence="1" id="KW-0812">Transmembrane</keyword>
<proteinExistence type="predicted"/>
<dbReference type="PANTHER" id="PTHR16214:SF3">
    <property type="entry name" value="TRANSMEMBRANE PROTEIN 260"/>
    <property type="match status" value="1"/>
</dbReference>
<gene>
    <name evidence="2" type="ORF">K4G66_15830</name>
</gene>
<organism evidence="2">
    <name type="scientific">Roseihalotalea indica</name>
    <dbReference type="NCBI Taxonomy" id="2867963"/>
    <lineage>
        <taxon>Bacteria</taxon>
        <taxon>Pseudomonadati</taxon>
        <taxon>Bacteroidota</taxon>
        <taxon>Cytophagia</taxon>
        <taxon>Cytophagales</taxon>
        <taxon>Catalimonadaceae</taxon>
        <taxon>Roseihalotalea</taxon>
    </lineage>
</organism>
<feature type="transmembrane region" description="Helical" evidence="1">
    <location>
        <begin position="530"/>
        <end position="551"/>
    </location>
</feature>
<feature type="transmembrane region" description="Helical" evidence="1">
    <location>
        <begin position="147"/>
        <end position="165"/>
    </location>
</feature>
<evidence type="ECO:0000256" key="1">
    <source>
        <dbReference type="SAM" id="Phobius"/>
    </source>
</evidence>
<protein>
    <submittedName>
        <fullName evidence="2">DUF2723 domain-containing protein</fullName>
    </submittedName>
</protein>
<feature type="transmembrane region" description="Helical" evidence="1">
    <location>
        <begin position="7"/>
        <end position="25"/>
    </location>
</feature>
<feature type="transmembrane region" description="Helical" evidence="1">
    <location>
        <begin position="218"/>
        <end position="237"/>
    </location>
</feature>
<accession>A0AA49JK87</accession>
<keyword evidence="1" id="KW-1133">Transmembrane helix</keyword>
<dbReference type="PANTHER" id="PTHR16214">
    <property type="entry name" value="TRANSMEMBRANE PROTEIN 260"/>
    <property type="match status" value="1"/>
</dbReference>
<reference evidence="2" key="2">
    <citation type="journal article" date="2024" name="Antonie Van Leeuwenhoek">
        <title>Roseihalotalea indica gen. nov., sp. nov., a halophilic Bacteroidetes from mesopelagic Southwest Indian Ocean with higher carbohydrate metabolic potential.</title>
        <authorList>
            <person name="Chen B."/>
            <person name="Zhang M."/>
            <person name="Lin D."/>
            <person name="Ye J."/>
            <person name="Tang K."/>
        </authorList>
    </citation>
    <scope>NUCLEOTIDE SEQUENCE</scope>
    <source>
        <strain evidence="2">TK19036</strain>
    </source>
</reference>
<dbReference type="Pfam" id="PF11028">
    <property type="entry name" value="TMEM260-like"/>
    <property type="match status" value="1"/>
</dbReference>
<feature type="transmembrane region" description="Helical" evidence="1">
    <location>
        <begin position="563"/>
        <end position="584"/>
    </location>
</feature>
<feature type="transmembrane region" description="Helical" evidence="1">
    <location>
        <begin position="53"/>
        <end position="70"/>
    </location>
</feature>
<feature type="transmembrane region" description="Helical" evidence="1">
    <location>
        <begin position="77"/>
        <end position="99"/>
    </location>
</feature>
<sequence>MLTYKKLNDFIGWGIFAISLIVYMLTVEETASFWDCGEFIAVSYKLEVPHPPGAPLFLLIGRLFSFLSFGNEEMVAFWVNMVSVISTAAANMFLFWTITLLGHKVLRVRLGEETPAQKVWLLAGGVVGALACVFSDSIWFSATEAEVYGLSQFFTAFVFWAILKWETIHDEAASNRWLILIAYTMGLSIGVHLLNLVTIPALGLIYYFHKHQTTTRGVVTTLLISGALILLILIGVIPGLPTIAGKIEVFSVNSIGLPFGSGFVIFGLLLIGGLVYGIRYSIQHKRPVLNTFLLSLTFILIGYSSYSVVIIRSRYNPPIDENNPETFISFTSYLKREQYGSRPLVYGQYFTADLVDQKEGAPIYEKGEDKYVIADYRLENTYDPKKSTPFPRAYSTQGNHPDLYRQWMNIGPNEEPKFTDNVWFFVRYQLGHMYMRYFMWNFAGRESDIKEAAWLRPWEGDQGIPDILASNKGRNQFYMLPLILGLVGLFFQYRKDVKSFSVVGVLFLLTGIGLVVYLNSPPVEPRERDYIYAGSFYAFTIWIGFGVMALSQFISQFVKNHRNAGLIAGVVCLIVPGIMAAQGWDDHDRSNRYFSVDSAKNFLASCAPNAILFTGGDNDTFPLWYAQEVEGFRTDVRVIVLSYFNTDWYIEQMTRQAYESDPLPFSLTKEQYKQGGPNDYLPFVQNPQVKGAINLEQYLALIQKNSPALKLQNARADYNTVPSKTFYLNVETLDTSESTQTSTGGDSLQQIIPQQLRDIVPVEMRNLVTDRMFIDLKGRALEKKDLMILDLIATNKWERPIYFNNTSLLGVNLDLKNNVVQEGNAYRLLPIENPEPNDELVNLDVMYTNMMENFHWRELNNPEVYYNEDYRNFALNHRSSFNSLARALLDAGRTEKARNTLTRSLELIPDASIPYDYVSAQSIPLMFEAGEDEKAIEMAQVIGDRADAMLTYLIEENKRGGYELQRQWIMLNQVAQALQTAGKTEQLQKYQEALQRYYNQINL</sequence>
<feature type="transmembrane region" description="Helical" evidence="1">
    <location>
        <begin position="177"/>
        <end position="206"/>
    </location>
</feature>
<feature type="transmembrane region" description="Helical" evidence="1">
    <location>
        <begin position="477"/>
        <end position="493"/>
    </location>
</feature>
<dbReference type="InterPro" id="IPR052724">
    <property type="entry name" value="GT117_domain-containing"/>
</dbReference>
<dbReference type="AlphaFoldDB" id="A0AA49JK87"/>
<dbReference type="InterPro" id="IPR021280">
    <property type="entry name" value="TMEM260-like"/>
</dbReference>